<name>A0A7R9P874_TIMCA</name>
<feature type="region of interest" description="Disordered" evidence="1">
    <location>
        <begin position="83"/>
        <end position="103"/>
    </location>
</feature>
<feature type="compositionally biased region" description="Polar residues" evidence="1">
    <location>
        <begin position="50"/>
        <end position="60"/>
    </location>
</feature>
<sequence length="152" mass="17220">MKIASTEEMPSIKKFFPSIKNDLTKLTWAHHVNSDVVLQEALEPIPHIRSPSSGTPYNTTSPPPLHRGGYLSPYTLATSLPFSGLSEIPSPPTTPNKKKPTRTCNTLLRTSHTWRPTLTDKGFLQWWTNWDANENPDHENTHKQKKNSTDTY</sequence>
<feature type="region of interest" description="Disordered" evidence="1">
    <location>
        <begin position="47"/>
        <end position="70"/>
    </location>
</feature>
<reference evidence="2" key="1">
    <citation type="submission" date="2020-11" db="EMBL/GenBank/DDBJ databases">
        <authorList>
            <person name="Tran Van P."/>
        </authorList>
    </citation>
    <scope>NUCLEOTIDE SEQUENCE</scope>
</reference>
<protein>
    <submittedName>
        <fullName evidence="2">(California timema) hypothetical protein</fullName>
    </submittedName>
</protein>
<dbReference type="EMBL" id="OE181725">
    <property type="protein sequence ID" value="CAD7573608.1"/>
    <property type="molecule type" value="Genomic_DNA"/>
</dbReference>
<gene>
    <name evidence="2" type="ORF">TCMB3V08_LOCUS6242</name>
</gene>
<evidence type="ECO:0000256" key="1">
    <source>
        <dbReference type="SAM" id="MobiDB-lite"/>
    </source>
</evidence>
<proteinExistence type="predicted"/>
<accession>A0A7R9P874</accession>
<organism evidence="2">
    <name type="scientific">Timema californicum</name>
    <name type="common">California timema</name>
    <name type="synonym">Walking stick</name>
    <dbReference type="NCBI Taxonomy" id="61474"/>
    <lineage>
        <taxon>Eukaryota</taxon>
        <taxon>Metazoa</taxon>
        <taxon>Ecdysozoa</taxon>
        <taxon>Arthropoda</taxon>
        <taxon>Hexapoda</taxon>
        <taxon>Insecta</taxon>
        <taxon>Pterygota</taxon>
        <taxon>Neoptera</taxon>
        <taxon>Polyneoptera</taxon>
        <taxon>Phasmatodea</taxon>
        <taxon>Timematodea</taxon>
        <taxon>Timematoidea</taxon>
        <taxon>Timematidae</taxon>
        <taxon>Timema</taxon>
    </lineage>
</organism>
<dbReference type="AlphaFoldDB" id="A0A7R9P874"/>
<evidence type="ECO:0000313" key="2">
    <source>
        <dbReference type="EMBL" id="CAD7573608.1"/>
    </source>
</evidence>